<dbReference type="eggNOG" id="COG2865">
    <property type="taxonomic scope" value="Bacteria"/>
</dbReference>
<dbReference type="OrthoDB" id="9807907at2"/>
<accession>A1ZDX8</accession>
<dbReference type="Proteomes" id="UP000004095">
    <property type="component" value="Unassembled WGS sequence"/>
</dbReference>
<dbReference type="Gene3D" id="3.30.950.30">
    <property type="entry name" value="Schlafen, AAA domain"/>
    <property type="match status" value="1"/>
</dbReference>
<dbReference type="Pfam" id="PF13749">
    <property type="entry name" value="HATPase_c_4"/>
    <property type="match status" value="1"/>
</dbReference>
<dbReference type="RefSeq" id="WP_002693851.1">
    <property type="nucleotide sequence ID" value="NZ_AAWS01000003.1"/>
</dbReference>
<keyword evidence="3" id="KW-1185">Reference proteome</keyword>
<dbReference type="Gene3D" id="3.30.565.60">
    <property type="match status" value="1"/>
</dbReference>
<dbReference type="InterPro" id="IPR007421">
    <property type="entry name" value="Schlafen_AlbA_2_dom"/>
</dbReference>
<comment type="caution">
    <text evidence="2">The sequence shown here is derived from an EMBL/GenBank/DDBJ whole genome shotgun (WGS) entry which is preliminary data.</text>
</comment>
<reference evidence="2 3" key="1">
    <citation type="submission" date="2007-01" db="EMBL/GenBank/DDBJ databases">
        <authorList>
            <person name="Haygood M."/>
            <person name="Podell S."/>
            <person name="Anderson C."/>
            <person name="Hopkinson B."/>
            <person name="Roe K."/>
            <person name="Barbeau K."/>
            <person name="Gaasterland T."/>
            <person name="Ferriera S."/>
            <person name="Johnson J."/>
            <person name="Kravitz S."/>
            <person name="Beeson K."/>
            <person name="Sutton G."/>
            <person name="Rogers Y.-H."/>
            <person name="Friedman R."/>
            <person name="Frazier M."/>
            <person name="Venter J.C."/>
        </authorList>
    </citation>
    <scope>NUCLEOTIDE SEQUENCE [LARGE SCALE GENOMIC DNA]</scope>
    <source>
        <strain evidence="2 3">ATCC 23134</strain>
    </source>
</reference>
<evidence type="ECO:0000313" key="2">
    <source>
        <dbReference type="EMBL" id="EAY31286.1"/>
    </source>
</evidence>
<dbReference type="InterPro" id="IPR038461">
    <property type="entry name" value="Schlafen_AlbA_2_dom_sf"/>
</dbReference>
<dbReference type="PANTHER" id="PTHR30595:SF6">
    <property type="entry name" value="SCHLAFEN ALBA-2 DOMAIN-CONTAINING PROTEIN"/>
    <property type="match status" value="1"/>
</dbReference>
<dbReference type="PANTHER" id="PTHR30595">
    <property type="entry name" value="GLPR-RELATED TRANSCRIPTIONAL REPRESSOR"/>
    <property type="match status" value="1"/>
</dbReference>
<dbReference type="EMBL" id="AAWS01000003">
    <property type="protein sequence ID" value="EAY31286.1"/>
    <property type="molecule type" value="Genomic_DNA"/>
</dbReference>
<evidence type="ECO:0000313" key="3">
    <source>
        <dbReference type="Proteomes" id="UP000004095"/>
    </source>
</evidence>
<evidence type="ECO:0000259" key="1">
    <source>
        <dbReference type="Pfam" id="PF04326"/>
    </source>
</evidence>
<sequence length="398" mass="45263">MLSKEEVKNLLTDLESDRIERTISFREDKIGPAVCAFSNDYPNHKKPGYIFFGANDDGSIAGMTIGDDKTQNIGGVRSNGNILPQPSLIVSEVFNFDEGDIVVAEVHPSFHPPVRFRGKCWIRVGPRKAVANETEERRLSEKRTSTAKTFDARPFANSQLSDLDVETFKSTYLPAAIDRDTLQANNRTIEEKLSSLRLYDLVQNCVTNSGILLLGLNPLFYLPGAYIQYIKLPGKEQIPEIEFEKRFSGALITELKNLNDFVTSNIVKSKVIQNNSLQEQQIYNYPLWALREFLMNAVMHRDYESNAPILIYEYSDRIEIINSGGLYGEVRPENFPQASDYRNPVIAEVMKNLGYVNRFNFGIQNAQQKLHDNGNPPAEFELDLITKFRVTIKKHPSW</sequence>
<name>A1ZDX8_MICM2</name>
<organism evidence="2 3">
    <name type="scientific">Microscilla marina ATCC 23134</name>
    <dbReference type="NCBI Taxonomy" id="313606"/>
    <lineage>
        <taxon>Bacteria</taxon>
        <taxon>Pseudomonadati</taxon>
        <taxon>Bacteroidota</taxon>
        <taxon>Cytophagia</taxon>
        <taxon>Cytophagales</taxon>
        <taxon>Microscillaceae</taxon>
        <taxon>Microscilla</taxon>
    </lineage>
</organism>
<protein>
    <submittedName>
        <fullName evidence="2">Putative transcriptional regulator</fullName>
    </submittedName>
</protein>
<proteinExistence type="predicted"/>
<dbReference type="InterPro" id="IPR038475">
    <property type="entry name" value="RecG_C_sf"/>
</dbReference>
<dbReference type="Pfam" id="PF04326">
    <property type="entry name" value="SLFN_AlbA_2"/>
    <property type="match status" value="1"/>
</dbReference>
<gene>
    <name evidence="2" type="ORF">M23134_04119</name>
</gene>
<feature type="domain" description="Schlafen AlbA-2" evidence="1">
    <location>
        <begin position="16"/>
        <end position="129"/>
    </location>
</feature>
<dbReference type="AlphaFoldDB" id="A1ZDX8"/>